<evidence type="ECO:0000256" key="12">
    <source>
        <dbReference type="PROSITE-ProRule" id="PRU01343"/>
    </source>
</evidence>
<evidence type="ECO:0000313" key="16">
    <source>
        <dbReference type="Proteomes" id="UP000016088"/>
    </source>
</evidence>
<evidence type="ECO:0000256" key="6">
    <source>
        <dbReference type="ARBA" id="ARBA00022833"/>
    </source>
</evidence>
<sequence length="519" mass="59575">MRILSWNVNGIQNPFNYHPWNKKNSYKEVFEELKADIICFQELKMQKDNFPQEFALIEGYEGYFTFPNTRKGYSGVGIYVKKDLCTPIKAEEGITGILPVRNQRYSYIEAPPHEQIGYYPKDVDRKTAKWVDDEGRCIILDLGIFILIGVYCPVNSGDHRWEYRKAFYKCLRDRISSLIKEGKRNVVLVGDVNILCDSIDTADQKDIIKESFVPSISESRKWLRELLKPHRSGLLLDIGRIRHPTRKGMFTCWNTRLNMRPTNYGTRIDYTLATPDLLPWVQDADIMAHVMGSDHCPVYMDLRDSLDDTPLNDLLTHAKDPPSLAACHHSAYRPSKNIHAMFQQFEKTKKSRSESDINMAETSTTSSCSPSTNNSTPLSVPENGPVEKRRRTEQQPKLSSFFSKKSHSMEKYEAGSENPPPIIEVDEIRSKVTSANFPNTESVTAWKSIFQKKSPPLCDGHKEPCKLLSVKKPGINYGRKFWMCARPIGEVVENSNAVSNDDTQPFQCRYFLWDSDWKG</sequence>
<dbReference type="PANTHER" id="PTHR22748">
    <property type="entry name" value="AP ENDONUCLEASE"/>
    <property type="match status" value="1"/>
</dbReference>
<feature type="site" description="Transition state stabilizer" evidence="11">
    <location>
        <position position="193"/>
    </location>
</feature>
<accession>S9Q3D8</accession>
<keyword evidence="8" id="KW-0539">Nucleus</keyword>
<dbReference type="GO" id="GO:0008270">
    <property type="term" value="F:zinc ion binding"/>
    <property type="evidence" value="ECO:0007669"/>
    <property type="project" value="UniProtKB-KW"/>
</dbReference>
<dbReference type="OrthoDB" id="391817at2759"/>
<reference evidence="15 16" key="1">
    <citation type="journal article" date="2011" name="Science">
        <title>Comparative functional genomics of the fission yeasts.</title>
        <authorList>
            <person name="Rhind N."/>
            <person name="Chen Z."/>
            <person name="Yassour M."/>
            <person name="Thompson D.A."/>
            <person name="Haas B.J."/>
            <person name="Habib N."/>
            <person name="Wapinski I."/>
            <person name="Roy S."/>
            <person name="Lin M.F."/>
            <person name="Heiman D.I."/>
            <person name="Young S.K."/>
            <person name="Furuya K."/>
            <person name="Guo Y."/>
            <person name="Pidoux A."/>
            <person name="Chen H.M."/>
            <person name="Robbertse B."/>
            <person name="Goldberg J.M."/>
            <person name="Aoki K."/>
            <person name="Bayne E.H."/>
            <person name="Berlin A.M."/>
            <person name="Desjardins C.A."/>
            <person name="Dobbs E."/>
            <person name="Dukaj L."/>
            <person name="Fan L."/>
            <person name="FitzGerald M.G."/>
            <person name="French C."/>
            <person name="Gujja S."/>
            <person name="Hansen K."/>
            <person name="Keifenheim D."/>
            <person name="Levin J.Z."/>
            <person name="Mosher R.A."/>
            <person name="Mueller C.A."/>
            <person name="Pfiffner J."/>
            <person name="Priest M."/>
            <person name="Russ C."/>
            <person name="Smialowska A."/>
            <person name="Swoboda P."/>
            <person name="Sykes S.M."/>
            <person name="Vaughn M."/>
            <person name="Vengrova S."/>
            <person name="Yoder R."/>
            <person name="Zeng Q."/>
            <person name="Allshire R."/>
            <person name="Baulcombe D."/>
            <person name="Birren B.W."/>
            <person name="Brown W."/>
            <person name="Ekwall K."/>
            <person name="Kellis M."/>
            <person name="Leatherwood J."/>
            <person name="Levin H."/>
            <person name="Margalit H."/>
            <person name="Martienssen R."/>
            <person name="Nieduszynski C.A."/>
            <person name="Spatafora J.W."/>
            <person name="Friedman N."/>
            <person name="Dalgaard J.Z."/>
            <person name="Baumann P."/>
            <person name="Niki H."/>
            <person name="Regev A."/>
            <person name="Nusbaum C."/>
        </authorList>
    </citation>
    <scope>NUCLEOTIDE SEQUENCE [LARGE SCALE GENOMIC DNA]</scope>
    <source>
        <strain evidence="16">yFS286</strain>
    </source>
</reference>
<evidence type="ECO:0000256" key="13">
    <source>
        <dbReference type="SAM" id="MobiDB-lite"/>
    </source>
</evidence>
<evidence type="ECO:0000256" key="4">
    <source>
        <dbReference type="ARBA" id="ARBA00022771"/>
    </source>
</evidence>
<dbReference type="GO" id="GO:0005634">
    <property type="term" value="C:nucleus"/>
    <property type="evidence" value="ECO:0007669"/>
    <property type="project" value="EnsemblFungi"/>
</dbReference>
<feature type="compositionally biased region" description="Basic and acidic residues" evidence="13">
    <location>
        <begin position="385"/>
        <end position="394"/>
    </location>
</feature>
<feature type="binding site" evidence="10">
    <location>
        <position position="193"/>
    </location>
    <ligand>
        <name>Mg(2+)</name>
        <dbReference type="ChEBI" id="CHEBI:18420"/>
        <label>1</label>
    </ligand>
</feature>
<protein>
    <recommendedName>
        <fullName evidence="2">DNA-(apurinic or apyrimidinic site) endonuclease 2</fullName>
    </recommendedName>
</protein>
<evidence type="ECO:0000256" key="5">
    <source>
        <dbReference type="ARBA" id="ARBA00022801"/>
    </source>
</evidence>
<dbReference type="Proteomes" id="UP000016088">
    <property type="component" value="Unassembled WGS sequence"/>
</dbReference>
<evidence type="ECO:0000313" key="15">
    <source>
        <dbReference type="EMBL" id="EPX74183.1"/>
    </source>
</evidence>
<dbReference type="InterPro" id="IPR004808">
    <property type="entry name" value="AP_endonuc_1"/>
</dbReference>
<dbReference type="VEuPathDB" id="FungiDB:SOCG_03395"/>
<dbReference type="SUPFAM" id="SSF56219">
    <property type="entry name" value="DNase I-like"/>
    <property type="match status" value="1"/>
</dbReference>
<comment type="similarity">
    <text evidence="1">Belongs to the DNA repair enzymes AP/ExoA family.</text>
</comment>
<evidence type="ECO:0000256" key="11">
    <source>
        <dbReference type="PIRSR" id="PIRSR604808-3"/>
    </source>
</evidence>
<dbReference type="GO" id="GO:0006284">
    <property type="term" value="P:base-excision repair"/>
    <property type="evidence" value="ECO:0007669"/>
    <property type="project" value="TreeGrafter"/>
</dbReference>
<dbReference type="eggNOG" id="KOG1294">
    <property type="taxonomic scope" value="Eukaryota"/>
</dbReference>
<feature type="compositionally biased region" description="Basic and acidic residues" evidence="13">
    <location>
        <begin position="346"/>
        <end position="355"/>
    </location>
</feature>
<keyword evidence="5" id="KW-0378">Hydrolase</keyword>
<proteinExistence type="inferred from homology"/>
<feature type="active site" evidence="9">
    <location>
        <position position="151"/>
    </location>
</feature>
<dbReference type="GO" id="GO:0008311">
    <property type="term" value="F:double-stranded DNA 3'-5' DNA exonuclease activity"/>
    <property type="evidence" value="ECO:0007669"/>
    <property type="project" value="EnsemblFungi"/>
</dbReference>
<feature type="binding site" evidence="10">
    <location>
        <position position="7"/>
    </location>
    <ligand>
        <name>Mg(2+)</name>
        <dbReference type="ChEBI" id="CHEBI:18420"/>
        <label>1</label>
    </ligand>
</feature>
<keyword evidence="4 12" id="KW-0863">Zinc-finger</keyword>
<keyword evidence="3 10" id="KW-0479">Metal-binding</keyword>
<organism evidence="15 16">
    <name type="scientific">Schizosaccharomyces octosporus (strain yFS286)</name>
    <name type="common">Fission yeast</name>
    <name type="synonym">Octosporomyces octosporus</name>
    <dbReference type="NCBI Taxonomy" id="483514"/>
    <lineage>
        <taxon>Eukaryota</taxon>
        <taxon>Fungi</taxon>
        <taxon>Dikarya</taxon>
        <taxon>Ascomycota</taxon>
        <taxon>Taphrinomycotina</taxon>
        <taxon>Schizosaccharomycetes</taxon>
        <taxon>Schizosaccharomycetales</taxon>
        <taxon>Schizosaccharomycetaceae</taxon>
        <taxon>Schizosaccharomyces</taxon>
    </lineage>
</organism>
<dbReference type="GO" id="GO:0003906">
    <property type="term" value="F:DNA-(apurinic or apyrimidinic site) endonuclease activity"/>
    <property type="evidence" value="ECO:0007669"/>
    <property type="project" value="EnsemblFungi"/>
</dbReference>
<feature type="active site" description="Proton donor/acceptor" evidence="9">
    <location>
        <position position="191"/>
    </location>
</feature>
<feature type="binding site" evidence="10">
    <location>
        <position position="294"/>
    </location>
    <ligand>
        <name>Mg(2+)</name>
        <dbReference type="ChEBI" id="CHEBI:18420"/>
        <label>1</label>
    </ligand>
</feature>
<dbReference type="EMBL" id="KE503206">
    <property type="protein sequence ID" value="EPX74183.1"/>
    <property type="molecule type" value="Genomic_DNA"/>
</dbReference>
<evidence type="ECO:0000256" key="2">
    <source>
        <dbReference type="ARBA" id="ARBA00013541"/>
    </source>
</evidence>
<feature type="site" description="Interaction with DNA substrate" evidence="11">
    <location>
        <position position="295"/>
    </location>
</feature>
<dbReference type="Pfam" id="PF03372">
    <property type="entry name" value="Exo_endo_phos"/>
    <property type="match status" value="1"/>
</dbReference>
<feature type="domain" description="GRF-type" evidence="14">
    <location>
        <begin position="458"/>
        <end position="517"/>
    </location>
</feature>
<feature type="binding site" evidence="10">
    <location>
        <position position="42"/>
    </location>
    <ligand>
        <name>Mg(2+)</name>
        <dbReference type="ChEBI" id="CHEBI:18420"/>
        <label>1</label>
    </ligand>
</feature>
<dbReference type="PANTHER" id="PTHR22748:SF4">
    <property type="entry name" value="DNA-(APURINIC OR APYRIMIDINIC SITE) ENDONUCLEASE 2"/>
    <property type="match status" value="1"/>
</dbReference>
<dbReference type="PROSITE" id="PS51999">
    <property type="entry name" value="ZF_GRF"/>
    <property type="match status" value="1"/>
</dbReference>
<evidence type="ECO:0000256" key="8">
    <source>
        <dbReference type="ARBA" id="ARBA00023242"/>
    </source>
</evidence>
<feature type="region of interest" description="Disordered" evidence="13">
    <location>
        <begin position="345"/>
        <end position="421"/>
    </location>
</feature>
<dbReference type="OMA" id="SFWICPR"/>
<dbReference type="InterPro" id="IPR036691">
    <property type="entry name" value="Endo/exonu/phosph_ase_sf"/>
</dbReference>
<feature type="binding site" evidence="10">
    <location>
        <position position="191"/>
    </location>
    <ligand>
        <name>Mg(2+)</name>
        <dbReference type="ChEBI" id="CHEBI:18420"/>
        <label>1</label>
    </ligand>
</feature>
<dbReference type="RefSeq" id="XP_013017337.1">
    <property type="nucleotide sequence ID" value="XM_013161883.1"/>
</dbReference>
<evidence type="ECO:0000259" key="14">
    <source>
        <dbReference type="PROSITE" id="PS51999"/>
    </source>
</evidence>
<dbReference type="GO" id="GO:0004528">
    <property type="term" value="F:phosphodiesterase I activity"/>
    <property type="evidence" value="ECO:0007669"/>
    <property type="project" value="EnsemblFungi"/>
</dbReference>
<dbReference type="InterPro" id="IPR010666">
    <property type="entry name" value="Znf_GRF"/>
</dbReference>
<dbReference type="AlphaFoldDB" id="S9Q3D8"/>
<keyword evidence="6" id="KW-0862">Zinc</keyword>
<evidence type="ECO:0000256" key="9">
    <source>
        <dbReference type="PIRSR" id="PIRSR604808-1"/>
    </source>
</evidence>
<keyword evidence="16" id="KW-1185">Reference proteome</keyword>
<feature type="compositionally biased region" description="Low complexity" evidence="13">
    <location>
        <begin position="362"/>
        <end position="379"/>
    </location>
</feature>
<dbReference type="HOGENOM" id="CLU_010374_2_0_1"/>
<evidence type="ECO:0000256" key="3">
    <source>
        <dbReference type="ARBA" id="ARBA00022723"/>
    </source>
</evidence>
<comment type="cofactor">
    <cofactor evidence="10">
        <name>Mg(2+)</name>
        <dbReference type="ChEBI" id="CHEBI:18420"/>
    </cofactor>
    <cofactor evidence="10">
        <name>Mn(2+)</name>
        <dbReference type="ChEBI" id="CHEBI:29035"/>
    </cofactor>
    <text evidence="10">Probably binds two magnesium or manganese ions per subunit.</text>
</comment>
<dbReference type="Gene3D" id="3.60.10.10">
    <property type="entry name" value="Endonuclease/exonuclease/phosphatase"/>
    <property type="match status" value="1"/>
</dbReference>
<dbReference type="GeneID" id="25032367"/>
<feature type="binding site" evidence="10">
    <location>
        <position position="295"/>
    </location>
    <ligand>
        <name>Mg(2+)</name>
        <dbReference type="ChEBI" id="CHEBI:18420"/>
        <label>1</label>
    </ligand>
</feature>
<keyword evidence="10" id="KW-0464">Manganese</keyword>
<evidence type="ECO:0000256" key="1">
    <source>
        <dbReference type="ARBA" id="ARBA00007092"/>
    </source>
</evidence>
<dbReference type="PROSITE" id="PS51435">
    <property type="entry name" value="AP_NUCLEASE_F1_4"/>
    <property type="match status" value="1"/>
</dbReference>
<evidence type="ECO:0000256" key="7">
    <source>
        <dbReference type="ARBA" id="ARBA00022842"/>
    </source>
</evidence>
<evidence type="ECO:0000256" key="10">
    <source>
        <dbReference type="PIRSR" id="PIRSR604808-2"/>
    </source>
</evidence>
<keyword evidence="7 10" id="KW-0460">Magnesium</keyword>
<gene>
    <name evidence="15" type="ORF">SOCG_03395</name>
</gene>
<name>S9Q3D8_SCHOY</name>
<dbReference type="InterPro" id="IPR005135">
    <property type="entry name" value="Endo/exonuclease/phosphatase"/>
</dbReference>
<dbReference type="FunFam" id="3.60.10.10:FF:000079">
    <property type="entry name" value="DNA-(apurinic or apyrimidinic site) lyase"/>
    <property type="match status" value="1"/>
</dbReference>
<dbReference type="CDD" id="cd09088">
    <property type="entry name" value="Ape2-like_AP-endo"/>
    <property type="match status" value="1"/>
</dbReference>
<feature type="site" description="Important for catalytic activity" evidence="11">
    <location>
        <position position="269"/>
    </location>
</feature>
<feature type="active site" description="Proton acceptor" evidence="9">
    <location>
        <position position="295"/>
    </location>
</feature>